<comment type="caution">
    <text evidence="8">The sequence shown here is derived from an EMBL/GenBank/DDBJ whole genome shotgun (WGS) entry which is preliminary data.</text>
</comment>
<dbReference type="GO" id="GO:0006552">
    <property type="term" value="P:L-leucine catabolic process"/>
    <property type="evidence" value="ECO:0007669"/>
    <property type="project" value="UniProtKB-UniPathway"/>
</dbReference>
<dbReference type="PANTHER" id="PTHR22855:SF13">
    <property type="entry name" value="METHYLCROTONOYL-COA CARBOXYLASE BETA CHAIN, MITOCHONDRIAL"/>
    <property type="match status" value="1"/>
</dbReference>
<dbReference type="Proteomes" id="UP000591131">
    <property type="component" value="Unassembled WGS sequence"/>
</dbReference>
<evidence type="ECO:0000313" key="9">
    <source>
        <dbReference type="Proteomes" id="UP000591131"/>
    </source>
</evidence>
<gene>
    <name evidence="8" type="ORF">FOL47_008742</name>
</gene>
<dbReference type="InterPro" id="IPR029045">
    <property type="entry name" value="ClpP/crotonase-like_dom_sf"/>
</dbReference>
<dbReference type="SUPFAM" id="SSF52096">
    <property type="entry name" value="ClpP/crotonase"/>
    <property type="match status" value="2"/>
</dbReference>
<evidence type="ECO:0000256" key="5">
    <source>
        <dbReference type="ARBA" id="ARBA00031404"/>
    </source>
</evidence>
<dbReference type="EC" id="6.4.1.4" evidence="3"/>
<dbReference type="InterPro" id="IPR045190">
    <property type="entry name" value="MCCB/AccD1-like"/>
</dbReference>
<feature type="domain" description="CoA carboxyltransferase N-terminal" evidence="7">
    <location>
        <begin position="5"/>
        <end position="228"/>
    </location>
</feature>
<dbReference type="PANTHER" id="PTHR22855">
    <property type="entry name" value="ACETYL, PROPIONYL, PYRUVATE, AND GLUTACONYL CARBOXYLASE-RELATED"/>
    <property type="match status" value="1"/>
</dbReference>
<dbReference type="InterPro" id="IPR034733">
    <property type="entry name" value="AcCoA_carboxyl_beta"/>
</dbReference>
<keyword evidence="9" id="KW-1185">Reference proteome</keyword>
<evidence type="ECO:0000313" key="8">
    <source>
        <dbReference type="EMBL" id="KAF4656812.1"/>
    </source>
</evidence>
<dbReference type="InterPro" id="IPR011762">
    <property type="entry name" value="COA_CT_N"/>
</dbReference>
<dbReference type="EMBL" id="JAAPAO010000576">
    <property type="protein sequence ID" value="KAF4656812.1"/>
    <property type="molecule type" value="Genomic_DNA"/>
</dbReference>
<dbReference type="GO" id="GO:0004485">
    <property type="term" value="F:methylcrotonoyl-CoA carboxylase activity"/>
    <property type="evidence" value="ECO:0007669"/>
    <property type="project" value="UniProtKB-EC"/>
</dbReference>
<dbReference type="GO" id="GO:1905202">
    <property type="term" value="C:methylcrotonoyl-CoA carboxylase complex"/>
    <property type="evidence" value="ECO:0007669"/>
    <property type="project" value="TreeGrafter"/>
</dbReference>
<dbReference type="Gene3D" id="3.90.226.10">
    <property type="entry name" value="2-enoyl-CoA Hydratase, Chain A, domain 1"/>
    <property type="match status" value="2"/>
</dbReference>
<proteinExistence type="inferred from homology"/>
<comment type="pathway">
    <text evidence="2">Amino-acid degradation; L-leucine degradation; (S)-3-hydroxy-3-methylglutaryl-CoA from 3-isovaleryl-CoA: step 2/3.</text>
</comment>
<dbReference type="PROSITE" id="PS50980">
    <property type="entry name" value="COA_CT_NTER"/>
    <property type="match status" value="1"/>
</dbReference>
<evidence type="ECO:0000256" key="1">
    <source>
        <dbReference type="ARBA" id="ARBA00006102"/>
    </source>
</evidence>
<organism evidence="8 9">
    <name type="scientific">Perkinsus chesapeaki</name>
    <name type="common">Clam parasite</name>
    <name type="synonym">Perkinsus andrewsi</name>
    <dbReference type="NCBI Taxonomy" id="330153"/>
    <lineage>
        <taxon>Eukaryota</taxon>
        <taxon>Sar</taxon>
        <taxon>Alveolata</taxon>
        <taxon>Perkinsozoa</taxon>
        <taxon>Perkinsea</taxon>
        <taxon>Perkinsida</taxon>
        <taxon>Perkinsidae</taxon>
        <taxon>Perkinsus</taxon>
    </lineage>
</organism>
<dbReference type="Pfam" id="PF01039">
    <property type="entry name" value="Carboxyl_trans"/>
    <property type="match status" value="1"/>
</dbReference>
<reference evidence="8 9" key="1">
    <citation type="submission" date="2020-04" db="EMBL/GenBank/DDBJ databases">
        <title>Perkinsus chesapeaki whole genome sequence.</title>
        <authorList>
            <person name="Bogema D.R."/>
        </authorList>
    </citation>
    <scope>NUCLEOTIDE SEQUENCE [LARGE SCALE GENOMIC DNA]</scope>
    <source>
        <strain evidence="8">ATCC PRA-425</strain>
    </source>
</reference>
<sequence>MADQPAVDDARSDLDARLASVMKASPAVVEKLKSRGKMLARDRLAHLADEENGSILELSTLAADGLYEGRFPSAGLVTAIAKVCGVWCAVMINEGSTMGGTWVGLSCEKALRLQEIAMKLGLPALISYIVDSGGAFLHTQAETFPEKFGRIFANEAKMSAQGRPQLAAVVGMSTAGGAYIPAMCDEIVMCETNGTIYLAGPPLVRAATGEVVTEQDLGGAVVHNNISGKRFNPCRGPGCKGPVPLEVEKSAIAMLRQLTEAHCERFKSSFVTPLPTIERGKNHPRDAIELLDELLDGGVTKGFKEFMPDAGQSILAGFGQLTAHGGEVAFMVGRSGQLSREDAQKGIRFIKMLNKKAARFHHLCLVVVHTKRVLNEDDRASAEFYRKLHLIKVPKIAVVTGDSFINAKLPSLRTARLALPASPTASCLDFAFRFQWPEATDAYKDTALLLDDGVIDARDTKLVVTQCASICRQRSVSACL</sequence>
<evidence type="ECO:0000256" key="4">
    <source>
        <dbReference type="ARBA" id="ARBA00031237"/>
    </source>
</evidence>
<evidence type="ECO:0000259" key="7">
    <source>
        <dbReference type="PROSITE" id="PS50980"/>
    </source>
</evidence>
<comment type="catalytic activity">
    <reaction evidence="6">
        <text>3-methylbut-2-enoyl-CoA + hydrogencarbonate + ATP = 3-methyl-(2E)-glutaconyl-CoA + ADP + phosphate + H(+)</text>
        <dbReference type="Rhea" id="RHEA:13589"/>
        <dbReference type="ChEBI" id="CHEBI:15378"/>
        <dbReference type="ChEBI" id="CHEBI:17544"/>
        <dbReference type="ChEBI" id="CHEBI:30616"/>
        <dbReference type="ChEBI" id="CHEBI:43474"/>
        <dbReference type="ChEBI" id="CHEBI:57344"/>
        <dbReference type="ChEBI" id="CHEBI:57346"/>
        <dbReference type="ChEBI" id="CHEBI:456216"/>
        <dbReference type="EC" id="6.4.1.4"/>
    </reaction>
</comment>
<dbReference type="UniPathway" id="UPA00363">
    <property type="reaction ID" value="UER00861"/>
</dbReference>
<dbReference type="AlphaFoldDB" id="A0A7J6LC71"/>
<comment type="similarity">
    <text evidence="1">Belongs to the AccD/PCCB family.</text>
</comment>
<evidence type="ECO:0000256" key="2">
    <source>
        <dbReference type="ARBA" id="ARBA00025711"/>
    </source>
</evidence>
<accession>A0A7J6LC71</accession>
<protein>
    <recommendedName>
        <fullName evidence="3">methylcrotonoyl-CoA carboxylase</fullName>
        <ecNumber evidence="3">6.4.1.4</ecNumber>
    </recommendedName>
    <alternativeName>
        <fullName evidence="5">3-methylcrotonyl-CoA carboxylase 2</fullName>
    </alternativeName>
    <alternativeName>
        <fullName evidence="4">3-methylcrotonyl-CoA:carbon dioxide ligase subunit beta</fullName>
    </alternativeName>
</protein>
<dbReference type="OrthoDB" id="439921at2759"/>
<evidence type="ECO:0000256" key="6">
    <source>
        <dbReference type="ARBA" id="ARBA00052347"/>
    </source>
</evidence>
<evidence type="ECO:0000256" key="3">
    <source>
        <dbReference type="ARBA" id="ARBA00026116"/>
    </source>
</evidence>
<name>A0A7J6LC71_PERCH</name>